<evidence type="ECO:0000313" key="16">
    <source>
        <dbReference type="Proteomes" id="UP001181693"/>
    </source>
</evidence>
<evidence type="ECO:0000256" key="2">
    <source>
        <dbReference type="ARBA" id="ARBA00022475"/>
    </source>
</evidence>
<dbReference type="GO" id="GO:0004930">
    <property type="term" value="F:G protein-coupled receptor activity"/>
    <property type="evidence" value="ECO:0007669"/>
    <property type="project" value="UniProtKB-KW"/>
</dbReference>
<dbReference type="PANTHER" id="PTHR26454:SF18">
    <property type="entry name" value="OLFACTORY RECEPTOR 6C76"/>
    <property type="match status" value="1"/>
</dbReference>
<keyword evidence="2 13" id="KW-1003">Cell membrane</keyword>
<evidence type="ECO:0000256" key="12">
    <source>
        <dbReference type="RuleBase" id="RU000688"/>
    </source>
</evidence>
<dbReference type="GO" id="GO:0005886">
    <property type="term" value="C:plasma membrane"/>
    <property type="evidence" value="ECO:0007669"/>
    <property type="project" value="UniProtKB-SubCell"/>
</dbReference>
<evidence type="ECO:0000256" key="3">
    <source>
        <dbReference type="ARBA" id="ARBA00022606"/>
    </source>
</evidence>
<comment type="similarity">
    <text evidence="12">Belongs to the G-protein coupled receptor 1 family.</text>
</comment>
<sequence>MTAITEFFLLGFCISPEFRIPVVILLVLSYVFTVLGNFLILALVILDQQLHSPMYYFLCHLAALEVCFINTVIPSMLSGFLQRGKYISLTACMSQFYTFFLIGAADFFLLAVMSFDRYVAICNPLRYTVIMNKSLCIQLMVGIVIGAFFYTLFPSILVMQLPFCCSKLDHFFCDIGPLLKSSCTDTESIHLLEFSTSTFLLFSTLTVTVISYIHIISEVLKIHSVEGRQKAFSTCSSHAVVVSLIYGSCIFMYVRPAHGQTFNIDKAVAVLNSVVVPLLNPFIYALRNQKVKGILKEIIYKAHKSYLQKS</sequence>
<dbReference type="Gene3D" id="1.20.1070.10">
    <property type="entry name" value="Rhodopsin 7-helix transmembrane proteins"/>
    <property type="match status" value="1"/>
</dbReference>
<evidence type="ECO:0000313" key="15">
    <source>
        <dbReference type="EMBL" id="DBA22906.1"/>
    </source>
</evidence>
<dbReference type="Proteomes" id="UP001181693">
    <property type="component" value="Unassembled WGS sequence"/>
</dbReference>
<keyword evidence="9 12" id="KW-0675">Receptor</keyword>
<keyword evidence="6 13" id="KW-1133">Transmembrane helix</keyword>
<accession>A0AAV2ZWH8</accession>
<dbReference type="InterPro" id="IPR047132">
    <property type="entry name" value="Olfact_rcpt_6C-like"/>
</dbReference>
<proteinExistence type="inferred from homology"/>
<dbReference type="InterPro" id="IPR017452">
    <property type="entry name" value="GPCR_Rhodpsn_7TM"/>
</dbReference>
<feature type="transmembrane region" description="Helical" evidence="13">
    <location>
        <begin position="199"/>
        <end position="220"/>
    </location>
</feature>
<feature type="transmembrane region" description="Helical" evidence="13">
    <location>
        <begin position="96"/>
        <end position="115"/>
    </location>
</feature>
<dbReference type="SUPFAM" id="SSF81321">
    <property type="entry name" value="Family A G protein-coupled receptor-like"/>
    <property type="match status" value="1"/>
</dbReference>
<keyword evidence="10" id="KW-0325">Glycoprotein</keyword>
<evidence type="ECO:0000256" key="11">
    <source>
        <dbReference type="ARBA" id="ARBA00023224"/>
    </source>
</evidence>
<dbReference type="PROSITE" id="PS00237">
    <property type="entry name" value="G_PROTEIN_RECEP_F1_1"/>
    <property type="match status" value="1"/>
</dbReference>
<feature type="transmembrane region" description="Helical" evidence="13">
    <location>
        <begin position="232"/>
        <end position="254"/>
    </location>
</feature>
<dbReference type="EMBL" id="DYDO01000006">
    <property type="protein sequence ID" value="DBA22906.1"/>
    <property type="molecule type" value="Genomic_DNA"/>
</dbReference>
<organism evidence="15 16">
    <name type="scientific">Pyxicephalus adspersus</name>
    <name type="common">African bullfrog</name>
    <dbReference type="NCBI Taxonomy" id="30357"/>
    <lineage>
        <taxon>Eukaryota</taxon>
        <taxon>Metazoa</taxon>
        <taxon>Chordata</taxon>
        <taxon>Craniata</taxon>
        <taxon>Vertebrata</taxon>
        <taxon>Euteleostomi</taxon>
        <taxon>Amphibia</taxon>
        <taxon>Batrachia</taxon>
        <taxon>Anura</taxon>
        <taxon>Neobatrachia</taxon>
        <taxon>Ranoidea</taxon>
        <taxon>Pyxicephalidae</taxon>
        <taxon>Pyxicephalinae</taxon>
        <taxon>Pyxicephalus</taxon>
    </lineage>
</organism>
<dbReference type="InterPro" id="IPR000725">
    <property type="entry name" value="Olfact_rcpt"/>
</dbReference>
<name>A0AAV2ZWH8_PYXAD</name>
<evidence type="ECO:0000256" key="9">
    <source>
        <dbReference type="ARBA" id="ARBA00023170"/>
    </source>
</evidence>
<evidence type="ECO:0000256" key="13">
    <source>
        <dbReference type="RuleBase" id="RU363047"/>
    </source>
</evidence>
<keyword evidence="11 12" id="KW-0807">Transducer</keyword>
<keyword evidence="4 12" id="KW-0812">Transmembrane</keyword>
<evidence type="ECO:0000256" key="7">
    <source>
        <dbReference type="ARBA" id="ARBA00023040"/>
    </source>
</evidence>
<evidence type="ECO:0000256" key="6">
    <source>
        <dbReference type="ARBA" id="ARBA00022989"/>
    </source>
</evidence>
<protein>
    <recommendedName>
        <fullName evidence="13">Olfactory receptor</fullName>
    </recommendedName>
</protein>
<dbReference type="CDD" id="cd15912">
    <property type="entry name" value="7tmA_OR6C-like"/>
    <property type="match status" value="1"/>
</dbReference>
<dbReference type="PRINTS" id="PR00245">
    <property type="entry name" value="OLFACTORYR"/>
</dbReference>
<feature type="domain" description="G-protein coupled receptors family 1 profile" evidence="14">
    <location>
        <begin position="36"/>
        <end position="284"/>
    </location>
</feature>
<comment type="subcellular location">
    <subcellularLocation>
        <location evidence="1 13">Cell membrane</location>
        <topology evidence="1 13">Multi-pass membrane protein</topology>
    </subcellularLocation>
</comment>
<evidence type="ECO:0000256" key="5">
    <source>
        <dbReference type="ARBA" id="ARBA00022725"/>
    </source>
</evidence>
<comment type="caution">
    <text evidence="15">The sequence shown here is derived from an EMBL/GenBank/DDBJ whole genome shotgun (WGS) entry which is preliminary data.</text>
</comment>
<evidence type="ECO:0000256" key="1">
    <source>
        <dbReference type="ARBA" id="ARBA00004651"/>
    </source>
</evidence>
<keyword evidence="16" id="KW-1185">Reference proteome</keyword>
<dbReference type="PANTHER" id="PTHR26454">
    <property type="entry name" value="OLFACTORY RECEPTOR"/>
    <property type="match status" value="1"/>
</dbReference>
<keyword evidence="3 13" id="KW-0716">Sensory transduction</keyword>
<dbReference type="AlphaFoldDB" id="A0AAV2ZWH8"/>
<evidence type="ECO:0000256" key="4">
    <source>
        <dbReference type="ARBA" id="ARBA00022692"/>
    </source>
</evidence>
<evidence type="ECO:0000259" key="14">
    <source>
        <dbReference type="PROSITE" id="PS50262"/>
    </source>
</evidence>
<evidence type="ECO:0000256" key="10">
    <source>
        <dbReference type="ARBA" id="ARBA00023180"/>
    </source>
</evidence>
<dbReference type="InterPro" id="IPR000276">
    <property type="entry name" value="GPCR_Rhodpsn"/>
</dbReference>
<feature type="transmembrane region" description="Helical" evidence="13">
    <location>
        <begin position="20"/>
        <end position="46"/>
    </location>
</feature>
<keyword evidence="8 13" id="KW-0472">Membrane</keyword>
<evidence type="ECO:0000256" key="8">
    <source>
        <dbReference type="ARBA" id="ARBA00023136"/>
    </source>
</evidence>
<keyword evidence="7 12" id="KW-0297">G-protein coupled receptor</keyword>
<keyword evidence="5 13" id="KW-0552">Olfaction</keyword>
<dbReference type="Pfam" id="PF13853">
    <property type="entry name" value="7tm_4"/>
    <property type="match status" value="1"/>
</dbReference>
<dbReference type="FunFam" id="1.20.1070.10:FF:000010">
    <property type="entry name" value="Olfactory receptor"/>
    <property type="match status" value="1"/>
</dbReference>
<dbReference type="PROSITE" id="PS50262">
    <property type="entry name" value="G_PROTEIN_RECEP_F1_2"/>
    <property type="match status" value="1"/>
</dbReference>
<feature type="transmembrane region" description="Helical" evidence="13">
    <location>
        <begin position="266"/>
        <end position="286"/>
    </location>
</feature>
<dbReference type="GO" id="GO:0004984">
    <property type="term" value="F:olfactory receptor activity"/>
    <property type="evidence" value="ECO:0007669"/>
    <property type="project" value="InterPro"/>
</dbReference>
<reference evidence="15" key="1">
    <citation type="thesis" date="2020" institute="ProQuest LLC" country="789 East Eisenhower Parkway, Ann Arbor, MI, USA">
        <title>Comparative Genomics and Chromosome Evolution.</title>
        <authorList>
            <person name="Mudd A.B."/>
        </authorList>
    </citation>
    <scope>NUCLEOTIDE SEQUENCE</scope>
    <source>
        <strain evidence="15">1538</strain>
        <tissue evidence="15">Blood</tissue>
    </source>
</reference>
<feature type="transmembrane region" description="Helical" evidence="13">
    <location>
        <begin position="135"/>
        <end position="153"/>
    </location>
</feature>
<gene>
    <name evidence="15" type="ORF">GDO54_013894</name>
</gene>
<feature type="transmembrane region" description="Helical" evidence="13">
    <location>
        <begin position="55"/>
        <end position="76"/>
    </location>
</feature>
<dbReference type="PRINTS" id="PR00237">
    <property type="entry name" value="GPCRRHODOPSN"/>
</dbReference>